<accession>A0A1D7SEH6</accession>
<evidence type="ECO:0000313" key="7">
    <source>
        <dbReference type="Proteomes" id="UP000226130"/>
    </source>
</evidence>
<dbReference type="EMBL" id="KX349294">
    <property type="protein sequence ID" value="AOO12287.1"/>
    <property type="molecule type" value="Genomic_DNA"/>
</dbReference>
<dbReference type="Proteomes" id="UP000221709">
    <property type="component" value="Segment"/>
</dbReference>
<evidence type="ECO:0000313" key="3">
    <source>
        <dbReference type="EMBL" id="AOO12287.1"/>
    </source>
</evidence>
<keyword evidence="5" id="KW-1185">Reference proteome</keyword>
<evidence type="ECO:0000313" key="4">
    <source>
        <dbReference type="EMBL" id="AOO12752.1"/>
    </source>
</evidence>
<name>A0A1D7SEH6_9CAUD</name>
<evidence type="ECO:0000313" key="1">
    <source>
        <dbReference type="EMBL" id="AOO11586.1"/>
    </source>
</evidence>
<organism evidence="2 7">
    <name type="scientific">Cyanophage S-RIM44</name>
    <dbReference type="NCBI Taxonomy" id="1278485"/>
    <lineage>
        <taxon>Viruses</taxon>
        <taxon>Duplodnaviria</taxon>
        <taxon>Heunggongvirae</taxon>
        <taxon>Uroviricota</taxon>
        <taxon>Caudoviricetes</taxon>
        <taxon>Pantevenvirales</taxon>
        <taxon>Kyanoviridae</taxon>
        <taxon>Vellamovirus</taxon>
        <taxon>Vellamovirus rhodeisland44</taxon>
    </lineage>
</organism>
<dbReference type="Proteomes" id="UP000226130">
    <property type="component" value="Segment"/>
</dbReference>
<evidence type="ECO:0000313" key="6">
    <source>
        <dbReference type="Proteomes" id="UP000223571"/>
    </source>
</evidence>
<evidence type="ECO:0000313" key="2">
    <source>
        <dbReference type="EMBL" id="AOO12051.1"/>
    </source>
</evidence>
<gene>
    <name evidence="1" type="ORF">ES420910_105</name>
    <name evidence="2" type="ORF">Np200711_105</name>
    <name evidence="3" type="ORF">Np420711_105</name>
    <name evidence="4" type="ORF">Sn130910_105</name>
</gene>
<dbReference type="Proteomes" id="UP000225178">
    <property type="component" value="Segment"/>
</dbReference>
<proteinExistence type="predicted"/>
<protein>
    <submittedName>
        <fullName evidence="2">Uncharacterized protein</fullName>
    </submittedName>
</protein>
<dbReference type="EMBL" id="KX349296">
    <property type="protein sequence ID" value="AOO12752.1"/>
    <property type="molecule type" value="Genomic_DNA"/>
</dbReference>
<dbReference type="EMBL" id="KX349293">
    <property type="protein sequence ID" value="AOO12051.1"/>
    <property type="molecule type" value="Genomic_DNA"/>
</dbReference>
<sequence length="254" mass="30681">MLAQKTSLDDFTLWSPSSVYFNDFIKVKSLKDWEYERKDNYWIAESPFYEDGLDRFRDFVAQCPVWRTNSEKIFKENNPFATIHLPTWATADVCQLLRDFFVVECGSNFYNYHYEEWGNIFDRNYCKPLKRWRIPHMDWPKGIVGNLWFDGGQSTGTKLYRYKRNVNVTQMEFHYNTELPQHQKWISYADDDRADEWFNFEDTDYWEFEEIDFAPAKTGTMTLYRSNTAHDPFITPDTNFRWSHTFCCFIDHVS</sequence>
<dbReference type="EMBL" id="KX349291">
    <property type="protein sequence ID" value="AOO11586.1"/>
    <property type="molecule type" value="Genomic_DNA"/>
</dbReference>
<evidence type="ECO:0000313" key="5">
    <source>
        <dbReference type="Proteomes" id="UP000221709"/>
    </source>
</evidence>
<dbReference type="Proteomes" id="UP000223571">
    <property type="component" value="Segment"/>
</dbReference>
<reference evidence="5 6" key="1">
    <citation type="journal article" date="2016" name="Environ. Microbiol.">
        <title>Genomic diversification of marine cyanophages into stable ecotypes.</title>
        <authorList>
            <person name="Marston M.F."/>
            <person name="Martiny J.B."/>
        </authorList>
    </citation>
    <scope>NUCLEOTIDE SEQUENCE [LARGE SCALE GENOMIC DNA]</scope>
    <source>
        <strain evidence="1">ES_42_0910</strain>
        <strain evidence="2">Np_20_0711</strain>
        <strain evidence="3">Np_42_0711</strain>
        <strain evidence="4">Sn_13_0910</strain>
    </source>
</reference>